<dbReference type="InterPro" id="IPR003675">
    <property type="entry name" value="Rce1/LyrA-like_dom"/>
</dbReference>
<dbReference type="GO" id="GO:0006508">
    <property type="term" value="P:proteolysis"/>
    <property type="evidence" value="ECO:0007669"/>
    <property type="project" value="UniProtKB-KW"/>
</dbReference>
<keyword evidence="1" id="KW-0812">Transmembrane</keyword>
<dbReference type="Pfam" id="PF02517">
    <property type="entry name" value="Rce1-like"/>
    <property type="match status" value="1"/>
</dbReference>
<proteinExistence type="predicted"/>
<dbReference type="PANTHER" id="PTHR35797">
    <property type="entry name" value="PROTEASE-RELATED"/>
    <property type="match status" value="1"/>
</dbReference>
<evidence type="ECO:0000313" key="3">
    <source>
        <dbReference type="EMBL" id="SDW78111.1"/>
    </source>
</evidence>
<dbReference type="GO" id="GO:0080120">
    <property type="term" value="P:CAAX-box protein maturation"/>
    <property type="evidence" value="ECO:0007669"/>
    <property type="project" value="UniProtKB-ARBA"/>
</dbReference>
<feature type="transmembrane region" description="Helical" evidence="1">
    <location>
        <begin position="166"/>
        <end position="187"/>
    </location>
</feature>
<sequence>MGRRDLWVFLLVALGGAWLVALPLWLAGGLGSGFPWLAGVMMFTPTLGVLAVRLLDRRVPAREWARATSLTFGPDKGRTVVLLLAAWFGTPLLSAAAVALSAAIGVLAVDFDFSLMREAMGGAPPIGVGTVVLIQLVSMVLLAPLINSVPAFGEEWGWRGWLLPRLQGFGTWPALLLSGLIWGVWHAPLTLLGYNYPQLGPWSALLFTGFCVIYGVLMGWLRLYSGSVWPAVLCHGSFNASAGLPMILGSAAEPPNVVVAGITGLVGWVPMAALALFVMRRWPLDRAPQPVAAA</sequence>
<dbReference type="OrthoDB" id="3693644at2"/>
<keyword evidence="4" id="KW-1185">Reference proteome</keyword>
<keyword evidence="3" id="KW-0378">Hydrolase</keyword>
<feature type="transmembrane region" description="Helical" evidence="1">
    <location>
        <begin position="199"/>
        <end position="221"/>
    </location>
</feature>
<dbReference type="InterPro" id="IPR042150">
    <property type="entry name" value="MmRce1-like"/>
</dbReference>
<organism evidence="3 4">
    <name type="scientific">Saccharopolyspora shandongensis</name>
    <dbReference type="NCBI Taxonomy" id="418495"/>
    <lineage>
        <taxon>Bacteria</taxon>
        <taxon>Bacillati</taxon>
        <taxon>Actinomycetota</taxon>
        <taxon>Actinomycetes</taxon>
        <taxon>Pseudonocardiales</taxon>
        <taxon>Pseudonocardiaceae</taxon>
        <taxon>Saccharopolyspora</taxon>
    </lineage>
</organism>
<dbReference type="EMBL" id="FNOK01000005">
    <property type="protein sequence ID" value="SDW78111.1"/>
    <property type="molecule type" value="Genomic_DNA"/>
</dbReference>
<feature type="transmembrane region" description="Helical" evidence="1">
    <location>
        <begin position="80"/>
        <end position="106"/>
    </location>
</feature>
<evidence type="ECO:0000256" key="1">
    <source>
        <dbReference type="SAM" id="Phobius"/>
    </source>
</evidence>
<feature type="transmembrane region" description="Helical" evidence="1">
    <location>
        <begin position="228"/>
        <end position="251"/>
    </location>
</feature>
<dbReference type="GO" id="GO:0004175">
    <property type="term" value="F:endopeptidase activity"/>
    <property type="evidence" value="ECO:0007669"/>
    <property type="project" value="UniProtKB-ARBA"/>
</dbReference>
<keyword evidence="3" id="KW-0645">Protease</keyword>
<gene>
    <name evidence="3" type="ORF">SAMN05216215_1005118</name>
</gene>
<accession>A0A1H2WC36</accession>
<feature type="transmembrane region" description="Helical" evidence="1">
    <location>
        <begin position="126"/>
        <end position="146"/>
    </location>
</feature>
<evidence type="ECO:0000259" key="2">
    <source>
        <dbReference type="Pfam" id="PF02517"/>
    </source>
</evidence>
<feature type="transmembrane region" description="Helical" evidence="1">
    <location>
        <begin position="7"/>
        <end position="28"/>
    </location>
</feature>
<feature type="transmembrane region" description="Helical" evidence="1">
    <location>
        <begin position="34"/>
        <end position="55"/>
    </location>
</feature>
<keyword evidence="1" id="KW-0472">Membrane</keyword>
<reference evidence="4" key="1">
    <citation type="submission" date="2016-10" db="EMBL/GenBank/DDBJ databases">
        <authorList>
            <person name="Varghese N."/>
            <person name="Submissions S."/>
        </authorList>
    </citation>
    <scope>NUCLEOTIDE SEQUENCE [LARGE SCALE GENOMIC DNA]</scope>
    <source>
        <strain evidence="4">CGMCC 4.3530</strain>
    </source>
</reference>
<keyword evidence="1" id="KW-1133">Transmembrane helix</keyword>
<name>A0A1H2WC36_9PSEU</name>
<dbReference type="PANTHER" id="PTHR35797:SF1">
    <property type="entry name" value="PROTEASE"/>
    <property type="match status" value="1"/>
</dbReference>
<evidence type="ECO:0000313" key="4">
    <source>
        <dbReference type="Proteomes" id="UP000199529"/>
    </source>
</evidence>
<dbReference type="STRING" id="418495.SAMN05216215_1005118"/>
<feature type="transmembrane region" description="Helical" evidence="1">
    <location>
        <begin position="257"/>
        <end position="279"/>
    </location>
</feature>
<dbReference type="Proteomes" id="UP000199529">
    <property type="component" value="Unassembled WGS sequence"/>
</dbReference>
<dbReference type="RefSeq" id="WP_093262662.1">
    <property type="nucleotide sequence ID" value="NZ_FNOK01000005.1"/>
</dbReference>
<dbReference type="AlphaFoldDB" id="A0A1H2WC36"/>
<protein>
    <submittedName>
        <fullName evidence="3">CAAX protease self-immunity</fullName>
    </submittedName>
</protein>
<feature type="domain" description="CAAX prenyl protease 2/Lysostaphin resistance protein A-like" evidence="2">
    <location>
        <begin position="140"/>
        <end position="240"/>
    </location>
</feature>